<accession>A0A0F9JBC6</accession>
<gene>
    <name evidence="2" type="ORF">LCGC14_1477190</name>
</gene>
<evidence type="ECO:0000313" key="2">
    <source>
        <dbReference type="EMBL" id="KKM66833.1"/>
    </source>
</evidence>
<keyword evidence="1" id="KW-0812">Transmembrane</keyword>
<dbReference type="Pfam" id="PF12669">
    <property type="entry name" value="FeoB_associated"/>
    <property type="match status" value="1"/>
</dbReference>
<reference evidence="2" key="1">
    <citation type="journal article" date="2015" name="Nature">
        <title>Complex archaea that bridge the gap between prokaryotes and eukaryotes.</title>
        <authorList>
            <person name="Spang A."/>
            <person name="Saw J.H."/>
            <person name="Jorgensen S.L."/>
            <person name="Zaremba-Niedzwiedzka K."/>
            <person name="Martijn J."/>
            <person name="Lind A.E."/>
            <person name="van Eijk R."/>
            <person name="Schleper C."/>
            <person name="Guy L."/>
            <person name="Ettema T.J."/>
        </authorList>
    </citation>
    <scope>NUCLEOTIDE SEQUENCE</scope>
</reference>
<protein>
    <recommendedName>
        <fullName evidence="3">FeoB-associated Cys-rich membrane protein</fullName>
    </recommendedName>
</protein>
<dbReference type="EMBL" id="LAZR01010457">
    <property type="protein sequence ID" value="KKM66833.1"/>
    <property type="molecule type" value="Genomic_DNA"/>
</dbReference>
<evidence type="ECO:0000256" key="1">
    <source>
        <dbReference type="SAM" id="Phobius"/>
    </source>
</evidence>
<name>A0A0F9JBC6_9ZZZZ</name>
<keyword evidence="1" id="KW-0472">Membrane</keyword>
<comment type="caution">
    <text evidence="2">The sequence shown here is derived from an EMBL/GenBank/DDBJ whole genome shotgun (WGS) entry which is preliminary data.</text>
</comment>
<sequence length="62" mass="6406">MWQIVIVVAIVLGAAAWLGYSIYRTLGRRGEGCCGCGPCPTDSPCDQADGSQQGQESQSGSA</sequence>
<dbReference type="AlphaFoldDB" id="A0A0F9JBC6"/>
<proteinExistence type="predicted"/>
<evidence type="ECO:0008006" key="3">
    <source>
        <dbReference type="Google" id="ProtNLM"/>
    </source>
</evidence>
<organism evidence="2">
    <name type="scientific">marine sediment metagenome</name>
    <dbReference type="NCBI Taxonomy" id="412755"/>
    <lineage>
        <taxon>unclassified sequences</taxon>
        <taxon>metagenomes</taxon>
        <taxon>ecological metagenomes</taxon>
    </lineage>
</organism>
<feature type="transmembrane region" description="Helical" evidence="1">
    <location>
        <begin position="6"/>
        <end position="23"/>
    </location>
</feature>
<keyword evidence="1" id="KW-1133">Transmembrane helix</keyword>